<organism evidence="2 3">
    <name type="scientific">Friedmanniomyces endolithicus</name>
    <dbReference type="NCBI Taxonomy" id="329885"/>
    <lineage>
        <taxon>Eukaryota</taxon>
        <taxon>Fungi</taxon>
        <taxon>Dikarya</taxon>
        <taxon>Ascomycota</taxon>
        <taxon>Pezizomycotina</taxon>
        <taxon>Dothideomycetes</taxon>
        <taxon>Dothideomycetidae</taxon>
        <taxon>Mycosphaerellales</taxon>
        <taxon>Teratosphaeriaceae</taxon>
        <taxon>Friedmanniomyces</taxon>
    </lineage>
</organism>
<dbReference type="SUPFAM" id="SSF143990">
    <property type="entry name" value="YbiA-like"/>
    <property type="match status" value="1"/>
</dbReference>
<dbReference type="Pfam" id="PF08719">
    <property type="entry name" value="NADAR"/>
    <property type="match status" value="1"/>
</dbReference>
<evidence type="ECO:0000313" key="3">
    <source>
        <dbReference type="Proteomes" id="UP000310066"/>
    </source>
</evidence>
<reference evidence="2 3" key="1">
    <citation type="submission" date="2017-03" db="EMBL/GenBank/DDBJ databases">
        <title>Genomes of endolithic fungi from Antarctica.</title>
        <authorList>
            <person name="Coleine C."/>
            <person name="Masonjones S."/>
            <person name="Stajich J.E."/>
        </authorList>
    </citation>
    <scope>NUCLEOTIDE SEQUENCE [LARGE SCALE GENOMIC DNA]</scope>
    <source>
        <strain evidence="2 3">CCFEE 5311</strain>
    </source>
</reference>
<feature type="domain" description="NADAR" evidence="1">
    <location>
        <begin position="89"/>
        <end position="221"/>
    </location>
</feature>
<gene>
    <name evidence="2" type="ORF">B0A54_12622</name>
</gene>
<dbReference type="CDD" id="cd15457">
    <property type="entry name" value="NADAR"/>
    <property type="match status" value="1"/>
</dbReference>
<dbReference type="InterPro" id="IPR012816">
    <property type="entry name" value="NADAR"/>
</dbReference>
<dbReference type="Gene3D" id="1.10.357.40">
    <property type="entry name" value="YbiA-like"/>
    <property type="match status" value="1"/>
</dbReference>
<accession>A0A4U0UJ89</accession>
<dbReference type="Proteomes" id="UP000310066">
    <property type="component" value="Unassembled WGS sequence"/>
</dbReference>
<dbReference type="InterPro" id="IPR037238">
    <property type="entry name" value="YbiA-like_sf"/>
</dbReference>
<comment type="caution">
    <text evidence="2">The sequence shown here is derived from an EMBL/GenBank/DDBJ whole genome shotgun (WGS) entry which is preliminary data.</text>
</comment>
<evidence type="ECO:0000313" key="2">
    <source>
        <dbReference type="EMBL" id="TKA35654.1"/>
    </source>
</evidence>
<dbReference type="EMBL" id="NAJP01000067">
    <property type="protein sequence ID" value="TKA35654.1"/>
    <property type="molecule type" value="Genomic_DNA"/>
</dbReference>
<sequence length="224" mass="25063">MGEPLQRFHVDTFTHCSAGTVNQDDFKVDFGKFTKTALRHLVEYEGCDTDEPDIDWSDDIREIGANEPLVKALAQRGEYYDVVRLRHSAAQKALLFKDTATAAEILKTTSPRKQKGLGRQIEGYDEAKWVEARITIVQRGNLLKFSQCTNVASMKMDDVDEPVPLKSLLLATGVHDLVEASPFDDVWGIGFQAEVALSVSRAQWGQNLLGKALMHVREELRETG</sequence>
<dbReference type="AlphaFoldDB" id="A0A4U0UJ89"/>
<dbReference type="STRING" id="329885.A0A4U0UJ89"/>
<evidence type="ECO:0000259" key="1">
    <source>
        <dbReference type="Pfam" id="PF08719"/>
    </source>
</evidence>
<dbReference type="NCBIfam" id="TIGR02464">
    <property type="entry name" value="ribofla_fusion"/>
    <property type="match status" value="1"/>
</dbReference>
<protein>
    <recommendedName>
        <fullName evidence="1">NADAR domain-containing protein</fullName>
    </recommendedName>
</protein>
<name>A0A4U0UJ89_9PEZI</name>
<proteinExistence type="predicted"/>
<dbReference type="OrthoDB" id="206452at2759"/>